<proteinExistence type="predicted"/>
<comment type="caution">
    <text evidence="2">The sequence shown here is derived from an EMBL/GenBank/DDBJ whole genome shotgun (WGS) entry which is preliminary data.</text>
</comment>
<reference evidence="2" key="1">
    <citation type="submission" date="2021-03" db="EMBL/GenBank/DDBJ databases">
        <title>A new species, PO-11, isolated from a karst cave deposit.</title>
        <authorList>
            <person name="Zhaoxiaoyong W."/>
        </authorList>
    </citation>
    <scope>NUCLEOTIDE SEQUENCE</scope>
    <source>
        <strain evidence="2">PO-11</strain>
    </source>
</reference>
<dbReference type="Proteomes" id="UP000664164">
    <property type="component" value="Unassembled WGS sequence"/>
</dbReference>
<gene>
    <name evidence="2" type="ORF">J1902_01470</name>
</gene>
<name>A0A939HBE0_9MICC</name>
<protein>
    <recommendedName>
        <fullName evidence="1">PKD domain-containing protein</fullName>
    </recommendedName>
</protein>
<evidence type="ECO:0000313" key="2">
    <source>
        <dbReference type="EMBL" id="MBO1266661.1"/>
    </source>
</evidence>
<dbReference type="EMBL" id="JAFNLL010000002">
    <property type="protein sequence ID" value="MBO1266661.1"/>
    <property type="molecule type" value="Genomic_DNA"/>
</dbReference>
<sequence>MQPSPHTLKGAETNIYAESATQEIPATILGTALTVRAIPDTYTFDYGDGTIFGPTMFAGGFIPEVRWGEKTRTSHIYGQTGNFSVSVTTHYRGEYRIGNGPWMPIPGQAQVASPAQTIQVWRSQTKNYADNCIVNPRGEGCPQTR</sequence>
<dbReference type="InterPro" id="IPR000601">
    <property type="entry name" value="PKD_dom"/>
</dbReference>
<keyword evidence="3" id="KW-1185">Reference proteome</keyword>
<accession>A0A939HBE0</accession>
<organism evidence="2 3">
    <name type="scientific">Arthrobacter cavernae</name>
    <dbReference type="NCBI Taxonomy" id="2817681"/>
    <lineage>
        <taxon>Bacteria</taxon>
        <taxon>Bacillati</taxon>
        <taxon>Actinomycetota</taxon>
        <taxon>Actinomycetes</taxon>
        <taxon>Micrococcales</taxon>
        <taxon>Micrococcaceae</taxon>
        <taxon>Arthrobacter</taxon>
    </lineage>
</organism>
<evidence type="ECO:0000313" key="3">
    <source>
        <dbReference type="Proteomes" id="UP000664164"/>
    </source>
</evidence>
<dbReference type="AlphaFoldDB" id="A0A939HBE0"/>
<dbReference type="PROSITE" id="PS50093">
    <property type="entry name" value="PKD"/>
    <property type="match status" value="1"/>
</dbReference>
<evidence type="ECO:0000259" key="1">
    <source>
        <dbReference type="PROSITE" id="PS50093"/>
    </source>
</evidence>
<feature type="domain" description="PKD" evidence="1">
    <location>
        <begin position="39"/>
        <end position="88"/>
    </location>
</feature>